<comment type="cofactor">
    <cofactor evidence="1">
        <name>FMN</name>
        <dbReference type="ChEBI" id="CHEBI:58210"/>
    </cofactor>
</comment>
<feature type="domain" description="Flavodoxin-like" evidence="19">
    <location>
        <begin position="96"/>
        <end position="243"/>
    </location>
</feature>
<dbReference type="Gene3D" id="1.20.990.10">
    <property type="entry name" value="NADPH-cytochrome p450 Reductase, Chain A, domain 3"/>
    <property type="match status" value="1"/>
</dbReference>
<dbReference type="GO" id="GO:0050660">
    <property type="term" value="F:flavin adenine dinucleotide binding"/>
    <property type="evidence" value="ECO:0007669"/>
    <property type="project" value="TreeGrafter"/>
</dbReference>
<keyword evidence="5" id="KW-0288">FMN</keyword>
<dbReference type="InterPro" id="IPR039261">
    <property type="entry name" value="FNR_nucleotide-bd"/>
</dbReference>
<dbReference type="Gene3D" id="3.40.50.80">
    <property type="entry name" value="Nucleotide-binding domain of ferredoxin-NADP reductase (FNR) module"/>
    <property type="match status" value="1"/>
</dbReference>
<dbReference type="EC" id="1.6.2.4" evidence="18"/>
<dbReference type="PIRSF" id="PIRSF000208">
    <property type="entry name" value="P450R"/>
    <property type="match status" value="1"/>
</dbReference>
<evidence type="ECO:0000256" key="6">
    <source>
        <dbReference type="ARBA" id="ARBA00022692"/>
    </source>
</evidence>
<evidence type="ECO:0000256" key="3">
    <source>
        <dbReference type="ARBA" id="ARBA00022516"/>
    </source>
</evidence>
<dbReference type="GO" id="GO:0010181">
    <property type="term" value="F:FMN binding"/>
    <property type="evidence" value="ECO:0007669"/>
    <property type="project" value="InterPro"/>
</dbReference>
<dbReference type="PROSITE" id="PS51384">
    <property type="entry name" value="FAD_FR"/>
    <property type="match status" value="1"/>
</dbReference>
<name>B1NWC7_COCLU</name>
<organism evidence="21">
    <name type="scientific">Cochliobolus lunatus</name>
    <name type="common">Filamentous fungus</name>
    <name type="synonym">Curvularia lunata</name>
    <dbReference type="NCBI Taxonomy" id="5503"/>
    <lineage>
        <taxon>Eukaryota</taxon>
        <taxon>Fungi</taxon>
        <taxon>Dikarya</taxon>
        <taxon>Ascomycota</taxon>
        <taxon>Pezizomycotina</taxon>
        <taxon>Dothideomycetes</taxon>
        <taxon>Pleosporomycetidae</taxon>
        <taxon>Pleosporales</taxon>
        <taxon>Pleosporineae</taxon>
        <taxon>Pleosporaceae</taxon>
        <taxon>Curvularia</taxon>
    </lineage>
</organism>
<keyword evidence="15 18" id="KW-0472">Membrane</keyword>
<dbReference type="InterPro" id="IPR029039">
    <property type="entry name" value="Flavoprotein-like_sf"/>
</dbReference>
<evidence type="ECO:0000256" key="1">
    <source>
        <dbReference type="ARBA" id="ARBA00001917"/>
    </source>
</evidence>
<keyword evidence="4" id="KW-0285">Flavoprotein</keyword>
<evidence type="ECO:0000256" key="13">
    <source>
        <dbReference type="ARBA" id="ARBA00023011"/>
    </source>
</evidence>
<dbReference type="GO" id="GO:0005829">
    <property type="term" value="C:cytosol"/>
    <property type="evidence" value="ECO:0007669"/>
    <property type="project" value="TreeGrafter"/>
</dbReference>
<keyword evidence="3" id="KW-0444">Lipid biosynthesis</keyword>
<evidence type="ECO:0000256" key="8">
    <source>
        <dbReference type="ARBA" id="ARBA00022827"/>
    </source>
</evidence>
<keyword evidence="7 18" id="KW-0256">Endoplasmic reticulum</keyword>
<keyword evidence="17" id="KW-0753">Steroid metabolism</keyword>
<dbReference type="PRINTS" id="PR00371">
    <property type="entry name" value="FPNCR"/>
</dbReference>
<reference evidence="21" key="1">
    <citation type="journal article" date="2008" name="Fungal Genet. Biol.">
        <title>High diversity and complex evolution of fungal cytochrome P450 reductase: cytochrome P450 systems.</title>
        <authorList>
            <person name="Lah L."/>
            <person name="Krasevec N."/>
            <person name="Trontelj P."/>
            <person name="Komel R."/>
        </authorList>
    </citation>
    <scope>NUCLEOTIDE SEQUENCE</scope>
</reference>
<keyword evidence="13" id="KW-0756">Sterol biosynthesis</keyword>
<evidence type="ECO:0000313" key="21">
    <source>
        <dbReference type="EMBL" id="ABW86976.1"/>
    </source>
</evidence>
<evidence type="ECO:0000256" key="10">
    <source>
        <dbReference type="ARBA" id="ARBA00022955"/>
    </source>
</evidence>
<dbReference type="InterPro" id="IPR001433">
    <property type="entry name" value="OxRdtase_FAD/NAD-bd"/>
</dbReference>
<dbReference type="FunFam" id="3.40.50.80:FF:000032">
    <property type="entry name" value="NADPH-dependent diflavin oxidoreductase 1"/>
    <property type="match status" value="1"/>
</dbReference>
<sequence>MDCFNIPPLLFKLHSTYQKLGIPNTLKPASTADTVAVILLFLSAWGYFTRGRIWDKPDPHYKLYFERPQLLEDDSSIKKAATRNVAKRLQEENYPLAIFWGSQSGTAERFAEVLRRECLTHFGLNALVADLSEYDAGSIAEIDKTHFAIFILSTYGEGDPSDNASELWDWIKQGKTQGTMLQNLRYLALGLGNSNYKYYNRVLDVVVEALDSAGATALMPPQKADDAVGATEEDFQSWKDDVFALLRGMNYEMRTLAYQPTLNVELSNRTDEKTDTRVFPHHQHSTTNSAIFSLPIRKSRELFKAGDRNCIHMELDLGSSDVVYKTGDHIGIWPCNPDDEVERLLRVLGLEQRQNQILNVTATDDSVKPKIPSGNTVASVLRHHLEICAPVSRKTILDFSHFAPTATAKAMLLEIGQSRDRYTRLTSSTHITLGKLLALASPIQPWTSLPLSFVIESLRCLSPRYYSISSSSVISPRRITVTVLVVNKPIESDPQTIIHGLTSNYILSASNLSSNASTPTPSFQHAICMPFECREIHAHIRKSKFKLPITPSTPLILIAAGTGFAPFRAFLSERAKLHMLGKKVGRILLFFGCRHPDSDFIYHEELKKLQENLGEELEIVTAFSRYGEKRVYVQDRVAEYGDQVLEMLDIGANLYVCGKAAMSREVDRQIEAAVKRYRGLKDGEVREWVDGLKRRGKWRADVWG</sequence>
<dbReference type="SUPFAM" id="SSF52343">
    <property type="entry name" value="Ferredoxin reductase-like, C-terminal NADP-linked domain"/>
    <property type="match status" value="1"/>
</dbReference>
<dbReference type="GO" id="GO:0005789">
    <property type="term" value="C:endoplasmic reticulum membrane"/>
    <property type="evidence" value="ECO:0007669"/>
    <property type="project" value="UniProtKB-SubCell"/>
</dbReference>
<dbReference type="InterPro" id="IPR017938">
    <property type="entry name" value="Riboflavin_synthase-like_b-brl"/>
</dbReference>
<dbReference type="GO" id="GO:0016126">
    <property type="term" value="P:sterol biosynthetic process"/>
    <property type="evidence" value="ECO:0007669"/>
    <property type="project" value="UniProtKB-KW"/>
</dbReference>
<evidence type="ECO:0000259" key="20">
    <source>
        <dbReference type="PROSITE" id="PS51384"/>
    </source>
</evidence>
<keyword evidence="16" id="KW-1207">Sterol metabolism</keyword>
<feature type="domain" description="FAD-binding FR-type" evidence="20">
    <location>
        <begin position="289"/>
        <end position="548"/>
    </location>
</feature>
<dbReference type="GO" id="GO:0003958">
    <property type="term" value="F:NADPH-hemoprotein reductase activity"/>
    <property type="evidence" value="ECO:0007669"/>
    <property type="project" value="UniProtKB-EC"/>
</dbReference>
<evidence type="ECO:0000256" key="14">
    <source>
        <dbReference type="ARBA" id="ARBA00023098"/>
    </source>
</evidence>
<dbReference type="InterPro" id="IPR001709">
    <property type="entry name" value="Flavoprot_Pyr_Nucl_cyt_Rdtase"/>
</dbReference>
<dbReference type="InterPro" id="IPR017927">
    <property type="entry name" value="FAD-bd_FR_type"/>
</dbReference>
<dbReference type="Gene3D" id="3.40.50.360">
    <property type="match status" value="1"/>
</dbReference>
<dbReference type="Pfam" id="PF00258">
    <property type="entry name" value="Flavodoxin_1"/>
    <property type="match status" value="1"/>
</dbReference>
<dbReference type="PANTHER" id="PTHR19384">
    <property type="entry name" value="NITRIC OXIDE SYNTHASE-RELATED"/>
    <property type="match status" value="1"/>
</dbReference>
<dbReference type="SUPFAM" id="SSF63380">
    <property type="entry name" value="Riboflavin synthase domain-like"/>
    <property type="match status" value="1"/>
</dbReference>
<evidence type="ECO:0000256" key="4">
    <source>
        <dbReference type="ARBA" id="ARBA00022630"/>
    </source>
</evidence>
<keyword evidence="8" id="KW-0274">FAD</keyword>
<evidence type="ECO:0000256" key="7">
    <source>
        <dbReference type="ARBA" id="ARBA00022824"/>
    </source>
</evidence>
<dbReference type="InterPro" id="IPR001094">
    <property type="entry name" value="Flavdoxin-like"/>
</dbReference>
<keyword evidence="12 18" id="KW-0560">Oxidoreductase</keyword>
<dbReference type="OMA" id="CTSITYE"/>
<evidence type="ECO:0000256" key="15">
    <source>
        <dbReference type="ARBA" id="ARBA00023136"/>
    </source>
</evidence>
<evidence type="ECO:0000256" key="9">
    <source>
        <dbReference type="ARBA" id="ARBA00022857"/>
    </source>
</evidence>
<dbReference type="PROSITE" id="PS50902">
    <property type="entry name" value="FLAVODOXIN_LIKE"/>
    <property type="match status" value="1"/>
</dbReference>
<dbReference type="Pfam" id="PF00667">
    <property type="entry name" value="FAD_binding_1"/>
    <property type="match status" value="1"/>
</dbReference>
<gene>
    <name evidence="21" type="primary">CPR2</name>
</gene>
<comment type="function">
    <text evidence="18">This enzyme is required for electron transfer from NADP to cytochrome P450.</text>
</comment>
<protein>
    <recommendedName>
        <fullName evidence="18">NADPH--cytochrome P450 reductase</fullName>
        <ecNumber evidence="18">1.6.2.4</ecNumber>
    </recommendedName>
</protein>
<evidence type="ECO:0000259" key="19">
    <source>
        <dbReference type="PROSITE" id="PS50902"/>
    </source>
</evidence>
<proteinExistence type="inferred from homology"/>
<evidence type="ECO:0000256" key="5">
    <source>
        <dbReference type="ARBA" id="ARBA00022643"/>
    </source>
</evidence>
<comment type="cofactor">
    <cofactor evidence="2">
        <name>FAD</name>
        <dbReference type="ChEBI" id="CHEBI:57692"/>
    </cofactor>
</comment>
<dbReference type="Gene3D" id="2.40.30.10">
    <property type="entry name" value="Translation factors"/>
    <property type="match status" value="1"/>
</dbReference>
<dbReference type="CDD" id="cd06204">
    <property type="entry name" value="CYPOR"/>
    <property type="match status" value="1"/>
</dbReference>
<comment type="catalytic activity">
    <reaction evidence="18">
        <text>2 oxidized [cytochrome P450] + NADPH = 2 reduced [cytochrome P450] + NADP(+) + H(+)</text>
        <dbReference type="Rhea" id="RHEA:24040"/>
        <dbReference type="Rhea" id="RHEA-COMP:14627"/>
        <dbReference type="Rhea" id="RHEA-COMP:14628"/>
        <dbReference type="ChEBI" id="CHEBI:15378"/>
        <dbReference type="ChEBI" id="CHEBI:55376"/>
        <dbReference type="ChEBI" id="CHEBI:57783"/>
        <dbReference type="ChEBI" id="CHEBI:58349"/>
        <dbReference type="ChEBI" id="CHEBI:60344"/>
        <dbReference type="EC" id="1.6.2.4"/>
    </reaction>
</comment>
<dbReference type="EMBL" id="EU111680">
    <property type="protein sequence ID" value="ABW86976.1"/>
    <property type="molecule type" value="Genomic_DNA"/>
</dbReference>
<evidence type="ECO:0000256" key="16">
    <source>
        <dbReference type="ARBA" id="ARBA00023166"/>
    </source>
</evidence>
<keyword evidence="10" id="KW-0752">Steroid biosynthesis</keyword>
<evidence type="ECO:0000256" key="18">
    <source>
        <dbReference type="PIRNR" id="PIRNR000208"/>
    </source>
</evidence>
<accession>B1NWC7</accession>
<keyword evidence="11" id="KW-1133">Transmembrane helix</keyword>
<dbReference type="Pfam" id="PF00175">
    <property type="entry name" value="NAD_binding_1"/>
    <property type="match status" value="1"/>
</dbReference>
<evidence type="ECO:0000256" key="11">
    <source>
        <dbReference type="ARBA" id="ARBA00022989"/>
    </source>
</evidence>
<keyword evidence="9 18" id="KW-0521">NADP</keyword>
<keyword evidence="14" id="KW-0443">Lipid metabolism</keyword>
<keyword evidence="6" id="KW-0812">Transmembrane</keyword>
<dbReference type="InterPro" id="IPR003097">
    <property type="entry name" value="CysJ-like_FAD-binding"/>
</dbReference>
<dbReference type="PANTHER" id="PTHR19384:SF108">
    <property type="entry name" value="NADPH--CYTOCHROME P450 REDUCTASE"/>
    <property type="match status" value="1"/>
</dbReference>
<evidence type="ECO:0000256" key="12">
    <source>
        <dbReference type="ARBA" id="ARBA00023002"/>
    </source>
</evidence>
<dbReference type="SUPFAM" id="SSF52218">
    <property type="entry name" value="Flavoproteins"/>
    <property type="match status" value="1"/>
</dbReference>
<comment type="subcellular location">
    <subcellularLocation>
        <location evidence="18">Endoplasmic reticulum membrane</location>
    </subcellularLocation>
</comment>
<comment type="similarity">
    <text evidence="18">In the C-terminal section; belongs to the flavoprotein pyridine nucleotide cytochrome reductase family.</text>
</comment>
<dbReference type="InterPro" id="IPR023208">
    <property type="entry name" value="P450R"/>
</dbReference>
<evidence type="ECO:0000256" key="17">
    <source>
        <dbReference type="ARBA" id="ARBA00023221"/>
    </source>
</evidence>
<dbReference type="SMR" id="B1NWC7"/>
<dbReference type="InterPro" id="IPR008254">
    <property type="entry name" value="Flavodoxin/NO_synth"/>
</dbReference>
<dbReference type="InterPro" id="IPR023173">
    <property type="entry name" value="NADPH_Cyt_P450_Rdtase_alpha"/>
</dbReference>
<evidence type="ECO:0000256" key="2">
    <source>
        <dbReference type="ARBA" id="ARBA00001974"/>
    </source>
</evidence>
<dbReference type="AlphaFoldDB" id="B1NWC7"/>
<dbReference type="PRINTS" id="PR00369">
    <property type="entry name" value="FLAVODOXIN"/>
</dbReference>